<reference evidence="1" key="1">
    <citation type="journal article" date="2015" name="Nature">
        <title>Complex archaea that bridge the gap between prokaryotes and eukaryotes.</title>
        <authorList>
            <person name="Spang A."/>
            <person name="Saw J.H."/>
            <person name="Jorgensen S.L."/>
            <person name="Zaremba-Niedzwiedzka K."/>
            <person name="Martijn J."/>
            <person name="Lind A.E."/>
            <person name="van Eijk R."/>
            <person name="Schleper C."/>
            <person name="Guy L."/>
            <person name="Ettema T.J."/>
        </authorList>
    </citation>
    <scope>NUCLEOTIDE SEQUENCE</scope>
</reference>
<organism evidence="1">
    <name type="scientific">marine sediment metagenome</name>
    <dbReference type="NCBI Taxonomy" id="412755"/>
    <lineage>
        <taxon>unclassified sequences</taxon>
        <taxon>metagenomes</taxon>
        <taxon>ecological metagenomes</taxon>
    </lineage>
</organism>
<dbReference type="EMBL" id="LAZR01003901">
    <property type="protein sequence ID" value="KKN13640.1"/>
    <property type="molecule type" value="Genomic_DNA"/>
</dbReference>
<proteinExistence type="predicted"/>
<sequence>MTTVVRHVIKHLTLISDSPYATHNITIPSEVGDYKTQSKVTAHLNTIINRGYIIKNNSMNNQIRARYVQKPIELILNELSFISIQTIHTLQINMKMNNGNCDLRDGVIICRSKHNRGIHGSKYQFKTFSYLKQPINESEIEMCKNNITKSVNNTPMITLGKFYQLVRNRLNLSRYPKSKIKQTSLTLIPTGSSKKWYFGVMYDPKGDKKVTWIPYLSGIKGQTSTLEAGEIRESDKYNDEQQRTLSTIGQKWNYDEFTHARQPIDIGTVMDRYAFANPMPNVVNLPIKLAGDDTIYLPVEYEGMNEALNKIFSYEKTVNLNYDEYYAYLTVDKFLEKSQSRVKYHVDGFQSIDQTDLSVQHNYVVSNVEV</sequence>
<gene>
    <name evidence="1" type="ORF">LCGC14_1004480</name>
</gene>
<comment type="caution">
    <text evidence="1">The sequence shown here is derived from an EMBL/GenBank/DDBJ whole genome shotgun (WGS) entry which is preliminary data.</text>
</comment>
<accession>A0A0F9N266</accession>
<name>A0A0F9N266_9ZZZZ</name>
<evidence type="ECO:0000313" key="1">
    <source>
        <dbReference type="EMBL" id="KKN13640.1"/>
    </source>
</evidence>
<feature type="non-terminal residue" evidence="1">
    <location>
        <position position="370"/>
    </location>
</feature>
<protein>
    <submittedName>
        <fullName evidence="1">Uncharacterized protein</fullName>
    </submittedName>
</protein>
<dbReference type="AlphaFoldDB" id="A0A0F9N266"/>